<dbReference type="Pfam" id="PF12697">
    <property type="entry name" value="Abhydrolase_6"/>
    <property type="match status" value="1"/>
</dbReference>
<dbReference type="PRINTS" id="PR00111">
    <property type="entry name" value="ABHYDROLASE"/>
</dbReference>
<dbReference type="Gene3D" id="3.40.50.1820">
    <property type="entry name" value="alpha/beta hydrolase"/>
    <property type="match status" value="1"/>
</dbReference>
<dbReference type="PANTHER" id="PTHR10992">
    <property type="entry name" value="METHYLESTERASE FAMILY MEMBER"/>
    <property type="match status" value="1"/>
</dbReference>
<sequence>MPTPLILMIHGAYHWGGCFQKVADQLALRGFRVATPDLASHGYDATPYNAIADMAAYCAPAEKLLLAAEVPVVMVGHSMGGATLNYLGAKHQERIAKLVYLAAYLCAPGRAIVDDSQTPEAAAGQGHRLHDPNGPRDGLPIDAGDTDLLKSVFFADCSERDIAVAQANICRVNSAVPALWKSELSPDAAPPRAYIECTADNAVPLALQRRFQKDMPCAEVRTLEGASHSPFFSRPQELANVIADLATR</sequence>
<proteinExistence type="predicted"/>
<dbReference type="GO" id="GO:0080031">
    <property type="term" value="F:methyl salicylate esterase activity"/>
    <property type="evidence" value="ECO:0000318"/>
    <property type="project" value="GO_Central"/>
</dbReference>
<protein>
    <submittedName>
        <fullName evidence="3">Esterase PIR7B, putative</fullName>
    </submittedName>
</protein>
<reference evidence="4" key="1">
    <citation type="journal article" date="2010" name="Nat. Biotechnol.">
        <title>Draft genome sequence of the oilseed species Ricinus communis.</title>
        <authorList>
            <person name="Chan A.P."/>
            <person name="Crabtree J."/>
            <person name="Zhao Q."/>
            <person name="Lorenzi H."/>
            <person name="Orvis J."/>
            <person name="Puiu D."/>
            <person name="Melake-Berhan A."/>
            <person name="Jones K.M."/>
            <person name="Redman J."/>
            <person name="Chen G."/>
            <person name="Cahoon E.B."/>
            <person name="Gedil M."/>
            <person name="Stanke M."/>
            <person name="Haas B.J."/>
            <person name="Wortman J.R."/>
            <person name="Fraser-Liggett C.M."/>
            <person name="Ravel J."/>
            <person name="Rabinowicz P.D."/>
        </authorList>
    </citation>
    <scope>NUCLEOTIDE SEQUENCE [LARGE SCALE GENOMIC DNA]</scope>
    <source>
        <strain evidence="4">cv. Hale</strain>
    </source>
</reference>
<evidence type="ECO:0000259" key="2">
    <source>
        <dbReference type="Pfam" id="PF12697"/>
    </source>
</evidence>
<dbReference type="InterPro" id="IPR000073">
    <property type="entry name" value="AB_hydrolase_1"/>
</dbReference>
<dbReference type="GO" id="GO:0080030">
    <property type="term" value="F:methyl indole-3-acetate esterase activity"/>
    <property type="evidence" value="ECO:0000318"/>
    <property type="project" value="GO_Central"/>
</dbReference>
<dbReference type="AlphaFoldDB" id="B9THD4"/>
<dbReference type="ESTHER" id="ricco-b9thd4">
    <property type="family name" value="Hydroxynitrile_lyase"/>
</dbReference>
<evidence type="ECO:0000313" key="4">
    <source>
        <dbReference type="Proteomes" id="UP000008311"/>
    </source>
</evidence>
<dbReference type="GO" id="GO:0009696">
    <property type="term" value="P:salicylic acid metabolic process"/>
    <property type="evidence" value="ECO:0000318"/>
    <property type="project" value="GO_Central"/>
</dbReference>
<accession>B9THD4</accession>
<dbReference type="PANTHER" id="PTHR10992:SF872">
    <property type="entry name" value="METHYLESTERASE 11, CHLOROPLASTIC-RELATED"/>
    <property type="match status" value="1"/>
</dbReference>
<dbReference type="InParanoid" id="B9THD4"/>
<gene>
    <name evidence="3" type="ORF">RCOM_1845120</name>
</gene>
<dbReference type="InterPro" id="IPR045889">
    <property type="entry name" value="MES/HNL"/>
</dbReference>
<keyword evidence="4" id="KW-1185">Reference proteome</keyword>
<dbReference type="EMBL" id="EQ981414">
    <property type="protein sequence ID" value="EEF24729.1"/>
    <property type="molecule type" value="Genomic_DNA"/>
</dbReference>
<feature type="region of interest" description="Disordered" evidence="1">
    <location>
        <begin position="118"/>
        <end position="138"/>
    </location>
</feature>
<feature type="domain" description="AB hydrolase-1" evidence="2">
    <location>
        <begin position="6"/>
        <end position="240"/>
    </location>
</feature>
<dbReference type="GO" id="GO:0009694">
    <property type="term" value="P:jasmonic acid metabolic process"/>
    <property type="evidence" value="ECO:0000318"/>
    <property type="project" value="GO_Central"/>
</dbReference>
<evidence type="ECO:0000313" key="3">
    <source>
        <dbReference type="EMBL" id="EEF24729.1"/>
    </source>
</evidence>
<dbReference type="eggNOG" id="ENOG502QRBN">
    <property type="taxonomic scope" value="Eukaryota"/>
</dbReference>
<name>B9THD4_RICCO</name>
<evidence type="ECO:0000256" key="1">
    <source>
        <dbReference type="SAM" id="MobiDB-lite"/>
    </source>
</evidence>
<dbReference type="GO" id="GO:0080032">
    <property type="term" value="F:methyl jasmonate esterase activity"/>
    <property type="evidence" value="ECO:0000318"/>
    <property type="project" value="GO_Central"/>
</dbReference>
<dbReference type="Proteomes" id="UP000008311">
    <property type="component" value="Unassembled WGS sequence"/>
</dbReference>
<dbReference type="SUPFAM" id="SSF53474">
    <property type="entry name" value="alpha/beta-Hydrolases"/>
    <property type="match status" value="1"/>
</dbReference>
<organism evidence="3 4">
    <name type="scientific">Ricinus communis</name>
    <name type="common">Castor bean</name>
    <dbReference type="NCBI Taxonomy" id="3988"/>
    <lineage>
        <taxon>Eukaryota</taxon>
        <taxon>Viridiplantae</taxon>
        <taxon>Streptophyta</taxon>
        <taxon>Embryophyta</taxon>
        <taxon>Tracheophyta</taxon>
        <taxon>Spermatophyta</taxon>
        <taxon>Magnoliopsida</taxon>
        <taxon>eudicotyledons</taxon>
        <taxon>Gunneridae</taxon>
        <taxon>Pentapetalae</taxon>
        <taxon>rosids</taxon>
        <taxon>fabids</taxon>
        <taxon>Malpighiales</taxon>
        <taxon>Euphorbiaceae</taxon>
        <taxon>Acalyphoideae</taxon>
        <taxon>Acalypheae</taxon>
        <taxon>Ricinus</taxon>
    </lineage>
</organism>
<dbReference type="InterPro" id="IPR029058">
    <property type="entry name" value="AB_hydrolase_fold"/>
</dbReference>